<dbReference type="Proteomes" id="UP000629025">
    <property type="component" value="Unassembled WGS sequence"/>
</dbReference>
<dbReference type="PROSITE" id="PS50850">
    <property type="entry name" value="MFS"/>
    <property type="match status" value="1"/>
</dbReference>
<feature type="transmembrane region" description="Helical" evidence="6">
    <location>
        <begin position="179"/>
        <end position="202"/>
    </location>
</feature>
<feature type="transmembrane region" description="Helical" evidence="6">
    <location>
        <begin position="413"/>
        <end position="431"/>
    </location>
</feature>
<dbReference type="InterPro" id="IPR036259">
    <property type="entry name" value="MFS_trans_sf"/>
</dbReference>
<protein>
    <submittedName>
        <fullName evidence="8">MFS transporter</fullName>
    </submittedName>
</protein>
<feature type="transmembrane region" description="Helical" evidence="6">
    <location>
        <begin position="153"/>
        <end position="173"/>
    </location>
</feature>
<feature type="transmembrane region" description="Helical" evidence="6">
    <location>
        <begin position="252"/>
        <end position="275"/>
    </location>
</feature>
<evidence type="ECO:0000313" key="8">
    <source>
        <dbReference type="EMBL" id="GGB83392.1"/>
    </source>
</evidence>
<keyword evidence="9" id="KW-1185">Reference proteome</keyword>
<feature type="transmembrane region" description="Helical" evidence="6">
    <location>
        <begin position="345"/>
        <end position="370"/>
    </location>
</feature>
<keyword evidence="2" id="KW-0813">Transport</keyword>
<comment type="caution">
    <text evidence="8">The sequence shown here is derived from an EMBL/GenBank/DDBJ whole genome shotgun (WGS) entry which is preliminary data.</text>
</comment>
<dbReference type="EMBL" id="BMIJ01000001">
    <property type="protein sequence ID" value="GGB83392.1"/>
    <property type="molecule type" value="Genomic_DNA"/>
</dbReference>
<dbReference type="PANTHER" id="PTHR12778">
    <property type="entry name" value="SOLUTE CARRIER FAMILY 33 ACETYL-COA TRANSPORTER -RELATED"/>
    <property type="match status" value="1"/>
</dbReference>
<dbReference type="InterPro" id="IPR011701">
    <property type="entry name" value="MFS"/>
</dbReference>
<proteinExistence type="predicted"/>
<feature type="domain" description="Major facilitator superfamily (MFS) profile" evidence="7">
    <location>
        <begin position="16"/>
        <end position="435"/>
    </location>
</feature>
<feature type="transmembrane region" description="Helical" evidence="6">
    <location>
        <begin position="382"/>
        <end position="401"/>
    </location>
</feature>
<organism evidence="8 9">
    <name type="scientific">Marinobacterium zhoushanense</name>
    <dbReference type="NCBI Taxonomy" id="1679163"/>
    <lineage>
        <taxon>Bacteria</taxon>
        <taxon>Pseudomonadati</taxon>
        <taxon>Pseudomonadota</taxon>
        <taxon>Gammaproteobacteria</taxon>
        <taxon>Oceanospirillales</taxon>
        <taxon>Oceanospirillaceae</taxon>
        <taxon>Marinobacterium</taxon>
    </lineage>
</organism>
<gene>
    <name evidence="8" type="primary">ampG</name>
    <name evidence="8" type="ORF">GCM10011352_06540</name>
</gene>
<dbReference type="InterPro" id="IPR020846">
    <property type="entry name" value="MFS_dom"/>
</dbReference>
<dbReference type="InterPro" id="IPR004752">
    <property type="entry name" value="AmpG_permease/AT-1"/>
</dbReference>
<evidence type="ECO:0000259" key="7">
    <source>
        <dbReference type="PROSITE" id="PS50850"/>
    </source>
</evidence>
<dbReference type="Pfam" id="PF07690">
    <property type="entry name" value="MFS_1"/>
    <property type="match status" value="1"/>
</dbReference>
<keyword evidence="5 6" id="KW-0472">Membrane</keyword>
<keyword evidence="4 6" id="KW-1133">Transmembrane helix</keyword>
<evidence type="ECO:0000256" key="1">
    <source>
        <dbReference type="ARBA" id="ARBA00004141"/>
    </source>
</evidence>
<comment type="subcellular location">
    <subcellularLocation>
        <location evidence="1">Membrane</location>
        <topology evidence="1">Multi-pass membrane protein</topology>
    </subcellularLocation>
</comment>
<feature type="transmembrane region" description="Helical" evidence="6">
    <location>
        <begin position="17"/>
        <end position="38"/>
    </location>
</feature>
<feature type="transmembrane region" description="Helical" evidence="6">
    <location>
        <begin position="50"/>
        <end position="68"/>
    </location>
</feature>
<evidence type="ECO:0000256" key="3">
    <source>
        <dbReference type="ARBA" id="ARBA00022692"/>
    </source>
</evidence>
<evidence type="ECO:0000313" key="9">
    <source>
        <dbReference type="Proteomes" id="UP000629025"/>
    </source>
</evidence>
<feature type="transmembrane region" description="Helical" evidence="6">
    <location>
        <begin position="319"/>
        <end position="339"/>
    </location>
</feature>
<evidence type="ECO:0000256" key="2">
    <source>
        <dbReference type="ARBA" id="ARBA00022448"/>
    </source>
</evidence>
<name>A0ABQ1JZM7_9GAMM</name>
<sequence length="447" mass="49658">MPTSWKATFDRYRDIRLLWIFLMGCSSGFPFVLIGSTLSGWLADDGISRAEIGLLGSVATVYAINFLWAPLVDRVHLPLLGRLGQRRSWILLTQAMMLMLVLLIAGLDPSQNLLLTGALFLAVATSSATQDVAVDAFRIDQFAPHEKERLPPAAAMSIIGWWTGYSWPGYLAFVQADRIGWNGVYLLMAGVLVLLMACTLIVREPRTDRDRLQHRAEETYQQRLHASSVLAWITVTLIEPFAEFFRKNGVRVALMLMLFIFLFKVGEAFLGRMSIVFYKEVGFSNAQIGEYTKMFGWFITVTFTLIGSAFNTRFGVVRGLLLGGCAMAASNLMFAVIAAAGPVEWLLVLTLVIDNFTTAFSTVAFVSFLTLLTGRAFSATQYALLASLGNLSRTTLAGLSGYTVDWLGSWERFFVVTALMVLPSLLMLWTLRHRFNHITANAQAEAH</sequence>
<evidence type="ECO:0000256" key="4">
    <source>
        <dbReference type="ARBA" id="ARBA00022989"/>
    </source>
</evidence>
<evidence type="ECO:0000256" key="5">
    <source>
        <dbReference type="ARBA" id="ARBA00023136"/>
    </source>
</evidence>
<dbReference type="SUPFAM" id="SSF103473">
    <property type="entry name" value="MFS general substrate transporter"/>
    <property type="match status" value="1"/>
</dbReference>
<accession>A0ABQ1JZM7</accession>
<dbReference type="Gene3D" id="1.20.1250.20">
    <property type="entry name" value="MFS general substrate transporter like domains"/>
    <property type="match status" value="2"/>
</dbReference>
<dbReference type="RefSeq" id="WP_188745654.1">
    <property type="nucleotide sequence ID" value="NZ_BMIJ01000001.1"/>
</dbReference>
<reference evidence="9" key="1">
    <citation type="journal article" date="2019" name="Int. J. Syst. Evol. Microbiol.">
        <title>The Global Catalogue of Microorganisms (GCM) 10K type strain sequencing project: providing services to taxonomists for standard genome sequencing and annotation.</title>
        <authorList>
            <consortium name="The Broad Institute Genomics Platform"/>
            <consortium name="The Broad Institute Genome Sequencing Center for Infectious Disease"/>
            <person name="Wu L."/>
            <person name="Ma J."/>
        </authorList>
    </citation>
    <scope>NUCLEOTIDE SEQUENCE [LARGE SCALE GENOMIC DNA]</scope>
    <source>
        <strain evidence="9">CGMCC 1.15341</strain>
    </source>
</reference>
<dbReference type="NCBIfam" id="TIGR00901">
    <property type="entry name" value="2A0125"/>
    <property type="match status" value="1"/>
</dbReference>
<feature type="transmembrane region" description="Helical" evidence="6">
    <location>
        <begin position="89"/>
        <end position="107"/>
    </location>
</feature>
<evidence type="ECO:0000256" key="6">
    <source>
        <dbReference type="SAM" id="Phobius"/>
    </source>
</evidence>
<dbReference type="PANTHER" id="PTHR12778:SF10">
    <property type="entry name" value="MAJOR FACILITATOR SUPERFAMILY DOMAIN-CONTAINING PROTEIN 3"/>
    <property type="match status" value="1"/>
</dbReference>
<feature type="transmembrane region" description="Helical" evidence="6">
    <location>
        <begin position="295"/>
        <end position="312"/>
    </location>
</feature>
<keyword evidence="3 6" id="KW-0812">Transmembrane</keyword>